<dbReference type="RefSeq" id="WP_148947022.1">
    <property type="nucleotide sequence ID" value="NZ_VTEH01000008.1"/>
</dbReference>
<dbReference type="PIRSF" id="PIRSF010372">
    <property type="entry name" value="PaiB"/>
    <property type="match status" value="1"/>
</dbReference>
<comment type="caution">
    <text evidence="1">The sequence shown here is derived from an EMBL/GenBank/DDBJ whole genome shotgun (WGS) entry which is preliminary data.</text>
</comment>
<reference evidence="1 2" key="1">
    <citation type="submission" date="2019-08" db="EMBL/GenBank/DDBJ databases">
        <title>Bacillus genomes from the desert of Cuatro Cienegas, Coahuila.</title>
        <authorList>
            <person name="Olmedo-Alvarez G."/>
        </authorList>
    </citation>
    <scope>NUCLEOTIDE SEQUENCE [LARGE SCALE GENOMIC DNA]</scope>
    <source>
        <strain evidence="1 2">CH40_1T</strain>
    </source>
</reference>
<dbReference type="PANTHER" id="PTHR35802">
    <property type="entry name" value="PROTEASE SYNTHASE AND SPORULATION PROTEIN PAI 2"/>
    <property type="match status" value="1"/>
</dbReference>
<dbReference type="EMBL" id="VTEH01000008">
    <property type="protein sequence ID" value="TYR75098.1"/>
    <property type="molecule type" value="Genomic_DNA"/>
</dbReference>
<protein>
    <submittedName>
        <fullName evidence="1">FMN-binding negative transcriptional regulator</fullName>
    </submittedName>
</protein>
<dbReference type="AlphaFoldDB" id="A0A5D4KCP2"/>
<name>A0A5D4KCP2_9BACI</name>
<dbReference type="Proteomes" id="UP000323317">
    <property type="component" value="Unassembled WGS sequence"/>
</dbReference>
<accession>A0A5D4KCP2</accession>
<sequence length="201" mass="23514">MFIPKDFKVEDQEKLMKFIQENSFAILFSQDEEGPKATHLPFILVNKEQPELIGHIAKANPQWKTLNGKNVLIVFSGPHSYISASWYKERKNVPTWNYVAVHVEGTVEILQEADELLSILHQSVDYYEKDLEKPWKIEEEPETVKRLLNGIVGIRIKVEKLEGKWKLNQNKSKENKENVIENLRNQDIYDSHKIADLMEKE</sequence>
<gene>
    <name evidence="1" type="ORF">FZC79_11820</name>
</gene>
<evidence type="ECO:0000313" key="2">
    <source>
        <dbReference type="Proteomes" id="UP000323317"/>
    </source>
</evidence>
<evidence type="ECO:0000313" key="1">
    <source>
        <dbReference type="EMBL" id="TYR75098.1"/>
    </source>
</evidence>
<dbReference type="PANTHER" id="PTHR35802:SF1">
    <property type="entry name" value="PROTEASE SYNTHASE AND SPORULATION PROTEIN PAI 2"/>
    <property type="match status" value="1"/>
</dbReference>
<organism evidence="1 2">
    <name type="scientific">Rossellomorea vietnamensis</name>
    <dbReference type="NCBI Taxonomy" id="218284"/>
    <lineage>
        <taxon>Bacteria</taxon>
        <taxon>Bacillati</taxon>
        <taxon>Bacillota</taxon>
        <taxon>Bacilli</taxon>
        <taxon>Bacillales</taxon>
        <taxon>Bacillaceae</taxon>
        <taxon>Rossellomorea</taxon>
    </lineage>
</organism>
<dbReference type="Pfam" id="PF04299">
    <property type="entry name" value="FMN_bind_2"/>
    <property type="match status" value="1"/>
</dbReference>
<proteinExistence type="predicted"/>
<dbReference type="Gene3D" id="2.30.110.10">
    <property type="entry name" value="Electron Transport, Fmn-binding Protein, Chain A"/>
    <property type="match status" value="1"/>
</dbReference>
<dbReference type="SUPFAM" id="SSF50475">
    <property type="entry name" value="FMN-binding split barrel"/>
    <property type="match status" value="1"/>
</dbReference>
<dbReference type="InterPro" id="IPR012349">
    <property type="entry name" value="Split_barrel_FMN-bd"/>
</dbReference>
<dbReference type="InterPro" id="IPR007396">
    <property type="entry name" value="TR_PAI2-type"/>
</dbReference>